<dbReference type="AlphaFoldDB" id="A0A433DAW9"/>
<evidence type="ECO:0000256" key="1">
    <source>
        <dbReference type="SAM" id="MobiDB-lite"/>
    </source>
</evidence>
<sequence>MKRAREHGSPRRAVSRLRENPRDEQPLDSVQPSKEMCPDEALVSMNKELFNKILGYSTELVEAHREIVAVQRELINAKEATRPSLRLLVAAPASAEHDHGKDEAVAIEAARWQGLRRINVSGTLQPIQLRPRSENWPRY</sequence>
<dbReference type="EMBL" id="RBNI01003860">
    <property type="protein sequence ID" value="RUP47983.1"/>
    <property type="molecule type" value="Genomic_DNA"/>
</dbReference>
<name>A0A433DAW9_9FUNG</name>
<gene>
    <name evidence="2" type="ORF">BC936DRAFT_145112</name>
</gene>
<evidence type="ECO:0000313" key="2">
    <source>
        <dbReference type="EMBL" id="RUP47983.1"/>
    </source>
</evidence>
<accession>A0A433DAW9</accession>
<feature type="compositionally biased region" description="Basic and acidic residues" evidence="1">
    <location>
        <begin position="16"/>
        <end position="25"/>
    </location>
</feature>
<dbReference type="OrthoDB" id="10659895at2759"/>
<feature type="region of interest" description="Disordered" evidence="1">
    <location>
        <begin position="1"/>
        <end position="35"/>
    </location>
</feature>
<organism evidence="2 3">
    <name type="scientific">Jimgerdemannia flammicorona</name>
    <dbReference type="NCBI Taxonomy" id="994334"/>
    <lineage>
        <taxon>Eukaryota</taxon>
        <taxon>Fungi</taxon>
        <taxon>Fungi incertae sedis</taxon>
        <taxon>Mucoromycota</taxon>
        <taxon>Mucoromycotina</taxon>
        <taxon>Endogonomycetes</taxon>
        <taxon>Endogonales</taxon>
        <taxon>Endogonaceae</taxon>
        <taxon>Jimgerdemannia</taxon>
    </lineage>
</organism>
<reference evidence="2 3" key="1">
    <citation type="journal article" date="2018" name="New Phytol.">
        <title>Phylogenomics of Endogonaceae and evolution of mycorrhizas within Mucoromycota.</title>
        <authorList>
            <person name="Chang Y."/>
            <person name="Desiro A."/>
            <person name="Na H."/>
            <person name="Sandor L."/>
            <person name="Lipzen A."/>
            <person name="Clum A."/>
            <person name="Barry K."/>
            <person name="Grigoriev I.V."/>
            <person name="Martin F.M."/>
            <person name="Stajich J.E."/>
            <person name="Smith M.E."/>
            <person name="Bonito G."/>
            <person name="Spatafora J.W."/>
        </authorList>
    </citation>
    <scope>NUCLEOTIDE SEQUENCE [LARGE SCALE GENOMIC DNA]</scope>
    <source>
        <strain evidence="2 3">GMNB39</strain>
    </source>
</reference>
<keyword evidence="3" id="KW-1185">Reference proteome</keyword>
<evidence type="ECO:0000313" key="3">
    <source>
        <dbReference type="Proteomes" id="UP000268093"/>
    </source>
</evidence>
<dbReference type="Proteomes" id="UP000268093">
    <property type="component" value="Unassembled WGS sequence"/>
</dbReference>
<protein>
    <submittedName>
        <fullName evidence="2">Uncharacterized protein</fullName>
    </submittedName>
</protein>
<comment type="caution">
    <text evidence="2">The sequence shown here is derived from an EMBL/GenBank/DDBJ whole genome shotgun (WGS) entry which is preliminary data.</text>
</comment>
<proteinExistence type="predicted"/>